<dbReference type="CDD" id="cd18989">
    <property type="entry name" value="LGIC_ECD_cation"/>
    <property type="match status" value="1"/>
</dbReference>
<dbReference type="Pfam" id="PF02931">
    <property type="entry name" value="Neur_chan_LBD"/>
    <property type="match status" value="1"/>
</dbReference>
<dbReference type="Gene3D" id="1.20.58.390">
    <property type="entry name" value="Neurotransmitter-gated ion-channel transmembrane domain"/>
    <property type="match status" value="1"/>
</dbReference>
<dbReference type="PRINTS" id="PR00252">
    <property type="entry name" value="NRIONCHANNEL"/>
</dbReference>
<proteinExistence type="predicted"/>
<keyword evidence="2 5" id="KW-0812">Transmembrane</keyword>
<comment type="subcellular location">
    <subcellularLocation>
        <location evidence="1">Membrane</location>
        <topology evidence="1">Multi-pass membrane protein</topology>
    </subcellularLocation>
</comment>
<dbReference type="PANTHER" id="PTHR18945">
    <property type="entry name" value="NEUROTRANSMITTER GATED ION CHANNEL"/>
    <property type="match status" value="1"/>
</dbReference>
<protein>
    <submittedName>
        <fullName evidence="8">Uncharacterized protein</fullName>
    </submittedName>
</protein>
<evidence type="ECO:0000259" key="6">
    <source>
        <dbReference type="Pfam" id="PF02931"/>
    </source>
</evidence>
<keyword evidence="3 5" id="KW-1133">Transmembrane helix</keyword>
<evidence type="ECO:0000256" key="5">
    <source>
        <dbReference type="SAM" id="Phobius"/>
    </source>
</evidence>
<dbReference type="EMBL" id="JAWDGP010004365">
    <property type="protein sequence ID" value="KAK3764951.1"/>
    <property type="molecule type" value="Genomic_DNA"/>
</dbReference>
<dbReference type="InterPro" id="IPR006029">
    <property type="entry name" value="Neurotrans-gated_channel_TM"/>
</dbReference>
<dbReference type="Proteomes" id="UP001283361">
    <property type="component" value="Unassembled WGS sequence"/>
</dbReference>
<dbReference type="InterPro" id="IPR036734">
    <property type="entry name" value="Neur_chan_lig-bd_sf"/>
</dbReference>
<feature type="domain" description="Neurotransmitter-gated ion-channel transmembrane" evidence="7">
    <location>
        <begin position="253"/>
        <end position="345"/>
    </location>
</feature>
<evidence type="ECO:0000313" key="9">
    <source>
        <dbReference type="Proteomes" id="UP001283361"/>
    </source>
</evidence>
<keyword evidence="4 5" id="KW-0472">Membrane</keyword>
<dbReference type="InterPro" id="IPR006202">
    <property type="entry name" value="Neur_chan_lig-bd"/>
</dbReference>
<evidence type="ECO:0000256" key="4">
    <source>
        <dbReference type="ARBA" id="ARBA00023136"/>
    </source>
</evidence>
<accession>A0AAE0ZA96</accession>
<dbReference type="FunFam" id="2.70.170.10:FF:000028">
    <property type="entry name" value="AcetylCholine Receptor"/>
    <property type="match status" value="1"/>
</dbReference>
<dbReference type="AlphaFoldDB" id="A0AAE0ZA96"/>
<evidence type="ECO:0000259" key="7">
    <source>
        <dbReference type="Pfam" id="PF02932"/>
    </source>
</evidence>
<reference evidence="8" key="1">
    <citation type="journal article" date="2023" name="G3 (Bethesda)">
        <title>A reference genome for the long-term kleptoplast-retaining sea slug Elysia crispata morphotype clarki.</title>
        <authorList>
            <person name="Eastman K.E."/>
            <person name="Pendleton A.L."/>
            <person name="Shaikh M.A."/>
            <person name="Suttiyut T."/>
            <person name="Ogas R."/>
            <person name="Tomko P."/>
            <person name="Gavelis G."/>
            <person name="Widhalm J.R."/>
            <person name="Wisecaver J.H."/>
        </authorList>
    </citation>
    <scope>NUCLEOTIDE SEQUENCE</scope>
    <source>
        <strain evidence="8">ECLA1</strain>
    </source>
</reference>
<dbReference type="SUPFAM" id="SSF90112">
    <property type="entry name" value="Neurotransmitter-gated ion-channel transmembrane pore"/>
    <property type="match status" value="1"/>
</dbReference>
<feature type="domain" description="Neurotransmitter-gated ion-channel ligand-binding" evidence="6">
    <location>
        <begin position="39"/>
        <end position="243"/>
    </location>
</feature>
<dbReference type="InterPro" id="IPR038050">
    <property type="entry name" value="Neuro_actylchol_rec"/>
</dbReference>
<dbReference type="Pfam" id="PF02932">
    <property type="entry name" value="Neur_chan_memb"/>
    <property type="match status" value="1"/>
</dbReference>
<dbReference type="InterPro" id="IPR036719">
    <property type="entry name" value="Neuro-gated_channel_TM_sf"/>
</dbReference>
<comment type="caution">
    <text evidence="8">The sequence shown here is derived from an EMBL/GenBank/DDBJ whole genome shotgun (WGS) entry which is preliminary data.</text>
</comment>
<feature type="transmembrane region" description="Helical" evidence="5">
    <location>
        <begin position="415"/>
        <end position="438"/>
    </location>
</feature>
<dbReference type="GO" id="GO:0004888">
    <property type="term" value="F:transmembrane signaling receptor activity"/>
    <property type="evidence" value="ECO:0007669"/>
    <property type="project" value="InterPro"/>
</dbReference>
<dbReference type="CDD" id="cd19051">
    <property type="entry name" value="LGIC_TM_cation"/>
    <property type="match status" value="1"/>
</dbReference>
<dbReference type="SUPFAM" id="SSF63712">
    <property type="entry name" value="Nicotinic receptor ligand binding domain-like"/>
    <property type="match status" value="1"/>
</dbReference>
<feature type="transmembrane region" description="Helical" evidence="5">
    <location>
        <begin position="248"/>
        <end position="268"/>
    </location>
</feature>
<name>A0AAE0ZA96_9GAST</name>
<evidence type="ECO:0000256" key="3">
    <source>
        <dbReference type="ARBA" id="ARBA00022989"/>
    </source>
</evidence>
<gene>
    <name evidence="8" type="ORF">RRG08_045753</name>
</gene>
<feature type="transmembrane region" description="Helical" evidence="5">
    <location>
        <begin position="307"/>
        <end position="331"/>
    </location>
</feature>
<evidence type="ECO:0000313" key="8">
    <source>
        <dbReference type="EMBL" id="KAK3764951.1"/>
    </source>
</evidence>
<dbReference type="Gene3D" id="2.70.170.10">
    <property type="entry name" value="Neurotransmitter-gated ion-channel ligand-binding domain"/>
    <property type="match status" value="1"/>
</dbReference>
<evidence type="ECO:0000256" key="2">
    <source>
        <dbReference type="ARBA" id="ARBA00022692"/>
    </source>
</evidence>
<dbReference type="GO" id="GO:0005230">
    <property type="term" value="F:extracellular ligand-gated monoatomic ion channel activity"/>
    <property type="evidence" value="ECO:0007669"/>
    <property type="project" value="InterPro"/>
</dbReference>
<dbReference type="InterPro" id="IPR006201">
    <property type="entry name" value="Neur_channel"/>
</dbReference>
<dbReference type="GO" id="GO:0016020">
    <property type="term" value="C:membrane"/>
    <property type="evidence" value="ECO:0007669"/>
    <property type="project" value="UniProtKB-SubCell"/>
</dbReference>
<organism evidence="8 9">
    <name type="scientific">Elysia crispata</name>
    <name type="common">lettuce slug</name>
    <dbReference type="NCBI Taxonomy" id="231223"/>
    <lineage>
        <taxon>Eukaryota</taxon>
        <taxon>Metazoa</taxon>
        <taxon>Spiralia</taxon>
        <taxon>Lophotrochozoa</taxon>
        <taxon>Mollusca</taxon>
        <taxon>Gastropoda</taxon>
        <taxon>Heterobranchia</taxon>
        <taxon>Euthyneura</taxon>
        <taxon>Panpulmonata</taxon>
        <taxon>Sacoglossa</taxon>
        <taxon>Placobranchoidea</taxon>
        <taxon>Plakobranchidae</taxon>
        <taxon>Elysia</taxon>
    </lineage>
</organism>
<keyword evidence="9" id="KW-1185">Reference proteome</keyword>
<evidence type="ECO:0000256" key="1">
    <source>
        <dbReference type="ARBA" id="ARBA00004141"/>
    </source>
</evidence>
<sequence length="439" mass="47939">MEKPCLGGRLHELFFEFLLLWCTAWSCAVASGGGAEDMSRLLDTILQGHKPSVLPRLDQSGPVNVQIGMKVNAIVGLDTKTQVLNLRAILKVSWKDKTLHWSPDDYGNITSVILSQNALWMPDIALLNSLEENSYFLGGDGAKVKLGYDGQVDWAPAFNADFFCQTDVVKFPMDVNICVIKSGSWMQDDSLVHVEPMVGHIGLGPGVTNGQFRIEVGTADTTLNERDGLVHSDVSFILKLRRMPANMILSNLLPMFLIGALNVLSFVIPADNEGKVDLSLNIMLSTTMFLSVIHDDLPDRSDSIATVAVYVIALFVLSFLGVIGNTVVSLIHGSEQSQDHEQSRSLSASAGDISQEKQVDLFTCDQFFKTARRRRRSVSGEEEAGNPAIRCADQNQNESNTHLVRVESGSKAAKVNFACLVLSALCLFGCTLGAFMQII</sequence>